<protein>
    <recommendedName>
        <fullName evidence="8">Ammonium transporter</fullName>
    </recommendedName>
</protein>
<dbReference type="InterPro" id="IPR029020">
    <property type="entry name" value="Ammonium/urea_transptr"/>
</dbReference>
<comment type="caution">
    <text evidence="11">The sequence shown here is derived from an EMBL/GenBank/DDBJ whole genome shotgun (WGS) entry which is preliminary data.</text>
</comment>
<dbReference type="SUPFAM" id="SSF111352">
    <property type="entry name" value="Ammonium transporter"/>
    <property type="match status" value="1"/>
</dbReference>
<reference evidence="11 12" key="1">
    <citation type="submission" date="2024-04" db="EMBL/GenBank/DDBJ databases">
        <title>A novel species isolated from cricket.</title>
        <authorList>
            <person name="Wang H.-C."/>
        </authorList>
    </citation>
    <scope>NUCLEOTIDE SEQUENCE [LARGE SCALE GENOMIC DNA]</scope>
    <source>
        <strain evidence="11 12">WL0021</strain>
    </source>
</reference>
<sequence length="440" mass="46151">MLLRYFKKLPILASLVALSPGAAFAQATEAATPNKGDTAWMLMSTVLVFFMILPGIGLFYGGMVRAKNMLSVLTQIMVVACVVCLLWIVYGYSLAFTAGGDFKEFIGDFSKLFLIGVSPASTTADGGLPEYVFICFQMTFAMLTPTLIVGSFAERMRFPAVLLFSILWFTFVYIPIAHMVWGGGLLAEWGALDFAGGTVVHINAGIAGLVGCLLVGKRIGFGKELIAPHSLTMTMIGGAMLWFGWFGFNAGSALKADGGAGLAMINTFVATAAAGLAWLLAEWILKGHPSMLGLVSGAIAGLVAVTPAAGFAGPMGSIVLGLLAGVVCFVFCSTIKNAFGYDDTLDVFGIHGVGGIIGAIATGIVVAPALGGTGLATGEYVMATQVWIQTKAVLVSLLWTGIGSLILFKLVGIFTPLRASSEEEREGLDLAEHGERAYNY</sequence>
<feature type="chain" id="PRO_5047025171" description="Ammonium transporter" evidence="9">
    <location>
        <begin position="26"/>
        <end position="440"/>
    </location>
</feature>
<evidence type="ECO:0000313" key="12">
    <source>
        <dbReference type="Proteomes" id="UP001418637"/>
    </source>
</evidence>
<dbReference type="PROSITE" id="PS01219">
    <property type="entry name" value="AMMONIUM_TRANSP"/>
    <property type="match status" value="1"/>
</dbReference>
<evidence type="ECO:0000256" key="9">
    <source>
        <dbReference type="SAM" id="SignalP"/>
    </source>
</evidence>
<evidence type="ECO:0000256" key="5">
    <source>
        <dbReference type="ARBA" id="ARBA00022989"/>
    </source>
</evidence>
<feature type="transmembrane region" description="Helical" evidence="8">
    <location>
        <begin position="194"/>
        <end position="215"/>
    </location>
</feature>
<keyword evidence="9" id="KW-0732">Signal</keyword>
<evidence type="ECO:0000256" key="1">
    <source>
        <dbReference type="ARBA" id="ARBA00004141"/>
    </source>
</evidence>
<accession>A0ABV0BF19</accession>
<feature type="transmembrane region" description="Helical" evidence="8">
    <location>
        <begin position="347"/>
        <end position="372"/>
    </location>
</feature>
<dbReference type="EMBL" id="JBBYXI010000001">
    <property type="protein sequence ID" value="MEN3929574.1"/>
    <property type="molecule type" value="Genomic_DNA"/>
</dbReference>
<feature type="transmembrane region" description="Helical" evidence="8">
    <location>
        <begin position="160"/>
        <end position="182"/>
    </location>
</feature>
<keyword evidence="12" id="KW-1185">Reference proteome</keyword>
<name>A0ABV0BF19_9HYPH</name>
<feature type="transmembrane region" description="Helical" evidence="8">
    <location>
        <begin position="318"/>
        <end position="335"/>
    </location>
</feature>
<evidence type="ECO:0000256" key="3">
    <source>
        <dbReference type="ARBA" id="ARBA00022448"/>
    </source>
</evidence>
<dbReference type="NCBIfam" id="TIGR00836">
    <property type="entry name" value="amt"/>
    <property type="match status" value="1"/>
</dbReference>
<keyword evidence="6 8" id="KW-0472">Membrane</keyword>
<evidence type="ECO:0000256" key="7">
    <source>
        <dbReference type="ARBA" id="ARBA00023177"/>
    </source>
</evidence>
<evidence type="ECO:0000256" key="4">
    <source>
        <dbReference type="ARBA" id="ARBA00022692"/>
    </source>
</evidence>
<dbReference type="Pfam" id="PF00909">
    <property type="entry name" value="Ammonium_transp"/>
    <property type="match status" value="1"/>
</dbReference>
<organism evidence="11 12">
    <name type="scientific">Hohaiivirga grylli</name>
    <dbReference type="NCBI Taxonomy" id="3133970"/>
    <lineage>
        <taxon>Bacteria</taxon>
        <taxon>Pseudomonadati</taxon>
        <taxon>Pseudomonadota</taxon>
        <taxon>Alphaproteobacteria</taxon>
        <taxon>Hyphomicrobiales</taxon>
        <taxon>Methylobacteriaceae</taxon>
        <taxon>Hohaiivirga</taxon>
    </lineage>
</organism>
<evidence type="ECO:0000256" key="8">
    <source>
        <dbReference type="RuleBase" id="RU362002"/>
    </source>
</evidence>
<feature type="transmembrane region" description="Helical" evidence="8">
    <location>
        <begin position="292"/>
        <end position="312"/>
    </location>
</feature>
<feature type="transmembrane region" description="Helical" evidence="8">
    <location>
        <begin position="72"/>
        <end position="92"/>
    </location>
</feature>
<evidence type="ECO:0000259" key="10">
    <source>
        <dbReference type="Pfam" id="PF00909"/>
    </source>
</evidence>
<dbReference type="RefSeq" id="WP_346335572.1">
    <property type="nucleotide sequence ID" value="NZ_JBBYXI010000001.1"/>
</dbReference>
<evidence type="ECO:0000256" key="6">
    <source>
        <dbReference type="ARBA" id="ARBA00023136"/>
    </source>
</evidence>
<feature type="signal peptide" evidence="9">
    <location>
        <begin position="1"/>
        <end position="25"/>
    </location>
</feature>
<feature type="transmembrane region" description="Helical" evidence="8">
    <location>
        <begin position="41"/>
        <end position="60"/>
    </location>
</feature>
<feature type="domain" description="Ammonium transporter AmtB-like" evidence="10">
    <location>
        <begin position="39"/>
        <end position="438"/>
    </location>
</feature>
<keyword evidence="7 8" id="KW-0924">Ammonia transport</keyword>
<dbReference type="InterPro" id="IPR018047">
    <property type="entry name" value="Ammonium_transpt_CS"/>
</dbReference>
<gene>
    <name evidence="11" type="ORF">WJT86_00695</name>
</gene>
<dbReference type="PANTHER" id="PTHR43029">
    <property type="entry name" value="AMMONIUM TRANSPORTER MEP2"/>
    <property type="match status" value="1"/>
</dbReference>
<evidence type="ECO:0000256" key="2">
    <source>
        <dbReference type="ARBA" id="ARBA00005887"/>
    </source>
</evidence>
<dbReference type="PANTHER" id="PTHR43029:SF10">
    <property type="entry name" value="AMMONIUM TRANSPORTER MEP2"/>
    <property type="match status" value="1"/>
</dbReference>
<dbReference type="Proteomes" id="UP001418637">
    <property type="component" value="Unassembled WGS sequence"/>
</dbReference>
<comment type="subcellular location">
    <subcellularLocation>
        <location evidence="8">Cell membrane</location>
        <topology evidence="8">Multi-pass membrane protein</topology>
    </subcellularLocation>
    <subcellularLocation>
        <location evidence="1">Membrane</location>
        <topology evidence="1">Multi-pass membrane protein</topology>
    </subcellularLocation>
</comment>
<dbReference type="InterPro" id="IPR024041">
    <property type="entry name" value="NH4_transpt_AmtB-like_dom"/>
</dbReference>
<feature type="transmembrane region" description="Helical" evidence="8">
    <location>
        <begin position="260"/>
        <end position="280"/>
    </location>
</feature>
<keyword evidence="4 8" id="KW-0812">Transmembrane</keyword>
<keyword evidence="5 8" id="KW-1133">Transmembrane helix</keyword>
<evidence type="ECO:0000313" key="11">
    <source>
        <dbReference type="EMBL" id="MEN3929574.1"/>
    </source>
</evidence>
<keyword evidence="3 8" id="KW-0813">Transport</keyword>
<dbReference type="InterPro" id="IPR001905">
    <property type="entry name" value="Ammonium_transpt"/>
</dbReference>
<feature type="transmembrane region" description="Helical" evidence="8">
    <location>
        <begin position="227"/>
        <end position="248"/>
    </location>
</feature>
<comment type="similarity">
    <text evidence="2 8">Belongs to the ammonia transporter channel (TC 1.A.11.2) family.</text>
</comment>
<feature type="transmembrane region" description="Helical" evidence="8">
    <location>
        <begin position="131"/>
        <end position="153"/>
    </location>
</feature>
<dbReference type="Gene3D" id="1.10.3430.10">
    <property type="entry name" value="Ammonium transporter AmtB like domains"/>
    <property type="match status" value="1"/>
</dbReference>
<proteinExistence type="inferred from homology"/>
<feature type="transmembrane region" description="Helical" evidence="8">
    <location>
        <begin position="392"/>
        <end position="415"/>
    </location>
</feature>